<protein>
    <recommendedName>
        <fullName evidence="4">Secreted protein</fullName>
    </recommendedName>
</protein>
<reference evidence="3" key="1">
    <citation type="submission" date="2015-01" db="EMBL/GenBank/DDBJ databases">
        <authorList>
            <person name="Andreevskaya M."/>
        </authorList>
    </citation>
    <scope>NUCLEOTIDE SEQUENCE [LARGE SCALE GENOMIC DNA]</scope>
    <source>
        <strain evidence="3">MKFS47</strain>
    </source>
</reference>
<proteinExistence type="predicted"/>
<dbReference type="AlphaFoldDB" id="A0A0D6DYC5"/>
<feature type="signal peptide" evidence="1">
    <location>
        <begin position="1"/>
        <end position="25"/>
    </location>
</feature>
<dbReference type="KEGG" id="lpk:LACPI_1789"/>
<dbReference type="Proteomes" id="UP000033166">
    <property type="component" value="Chromosome I"/>
</dbReference>
<keyword evidence="1" id="KW-0732">Signal</keyword>
<dbReference type="RefSeq" id="WP_047916018.1">
    <property type="nucleotide sequence ID" value="NZ_LN774769.1"/>
</dbReference>
<dbReference type="HOGENOM" id="CLU_1747325_0_0_9"/>
<evidence type="ECO:0000313" key="2">
    <source>
        <dbReference type="EMBL" id="CEN28989.1"/>
    </source>
</evidence>
<evidence type="ECO:0000313" key="3">
    <source>
        <dbReference type="Proteomes" id="UP000033166"/>
    </source>
</evidence>
<evidence type="ECO:0000256" key="1">
    <source>
        <dbReference type="SAM" id="SignalP"/>
    </source>
</evidence>
<accession>A0A0D6DYC5</accession>
<gene>
    <name evidence="2" type="ORF">LACPI_1789</name>
</gene>
<feature type="chain" id="PRO_5002303106" description="Secreted protein" evidence="1">
    <location>
        <begin position="26"/>
        <end position="149"/>
    </location>
</feature>
<dbReference type="EMBL" id="LN774769">
    <property type="protein sequence ID" value="CEN28989.1"/>
    <property type="molecule type" value="Genomic_DNA"/>
</dbReference>
<organism evidence="2 3">
    <name type="scientific">Pseudolactococcus piscium MKFS47</name>
    <dbReference type="NCBI Taxonomy" id="297352"/>
    <lineage>
        <taxon>Bacteria</taxon>
        <taxon>Bacillati</taxon>
        <taxon>Bacillota</taxon>
        <taxon>Bacilli</taxon>
        <taxon>Lactobacillales</taxon>
        <taxon>Streptococcaceae</taxon>
        <taxon>Pseudolactococcus</taxon>
    </lineage>
</organism>
<name>A0A0D6DYC5_9LACT</name>
<sequence length="149" mass="16459">MKKRLFVLITIMASLIFVNTSISYADDVLEIPDSAQKIFVDDSKHVKYEISNGAYLSSGTQELVAPVIVDEKIISKSKEEVSGVTNYVTFLNEVKDIENDNVINNLDVFGFIVGKKVFANSTTGSKWDSTIGVKISTTINWLKSGTTKK</sequence>
<evidence type="ECO:0008006" key="4">
    <source>
        <dbReference type="Google" id="ProtNLM"/>
    </source>
</evidence>